<keyword evidence="9" id="KW-0406">Ion transport</keyword>
<dbReference type="KEGG" id="ccai:NAS2_1202"/>
<dbReference type="GO" id="GO:0005524">
    <property type="term" value="F:ATP binding"/>
    <property type="evidence" value="ECO:0007669"/>
    <property type="project" value="UniProtKB-KW"/>
</dbReference>
<dbReference type="EC" id="3.6.3.12" evidence="11"/>
<evidence type="ECO:0000256" key="4">
    <source>
        <dbReference type="ARBA" id="ARBA00022692"/>
    </source>
</evidence>
<reference evidence="11 12" key="1">
    <citation type="journal article" date="2019" name="ISME J.">
        <title>Isolation and characterization of a thermophilic sulfur- and iron-reducing thaumarchaeote from a terrestrial acidic hot spring.</title>
        <authorList>
            <person name="Kato S."/>
            <person name="Itoh T."/>
            <person name="Yuki M."/>
            <person name="Nagamori M."/>
            <person name="Ohnishi M."/>
            <person name="Uematsu K."/>
            <person name="Suzuki K."/>
            <person name="Takashina T."/>
            <person name="Ohkuma M."/>
        </authorList>
    </citation>
    <scope>NUCLEOTIDE SEQUENCE [LARGE SCALE GENOMIC DNA]</scope>
    <source>
        <strain evidence="11 12">NAS-02</strain>
    </source>
</reference>
<dbReference type="EMBL" id="AP018732">
    <property type="protein sequence ID" value="BBE42591.1"/>
    <property type="molecule type" value="Genomic_DNA"/>
</dbReference>
<evidence type="ECO:0000256" key="7">
    <source>
        <dbReference type="ARBA" id="ARBA00022958"/>
    </source>
</evidence>
<dbReference type="GO" id="GO:0016787">
    <property type="term" value="F:hydrolase activity"/>
    <property type="evidence" value="ECO:0007669"/>
    <property type="project" value="UniProtKB-KW"/>
</dbReference>
<dbReference type="Proteomes" id="UP000509448">
    <property type="component" value="Chromosome"/>
</dbReference>
<proteinExistence type="predicted"/>
<keyword evidence="5" id="KW-0547">Nucleotide-binding</keyword>
<dbReference type="GO" id="GO:0008556">
    <property type="term" value="F:P-type potassium transmembrane transporter activity"/>
    <property type="evidence" value="ECO:0007669"/>
    <property type="project" value="InterPro"/>
</dbReference>
<protein>
    <submittedName>
        <fullName evidence="11">Potassium-transporting ATPase C chain</fullName>
        <ecNumber evidence="11">3.6.3.12</ecNumber>
    </submittedName>
</protein>
<evidence type="ECO:0000256" key="6">
    <source>
        <dbReference type="ARBA" id="ARBA00022840"/>
    </source>
</evidence>
<keyword evidence="3" id="KW-0633">Potassium transport</keyword>
<organism evidence="11 12">
    <name type="scientific">Conexivisphaera calida</name>
    <dbReference type="NCBI Taxonomy" id="1874277"/>
    <lineage>
        <taxon>Archaea</taxon>
        <taxon>Nitrososphaerota</taxon>
        <taxon>Conexivisphaeria</taxon>
        <taxon>Conexivisphaerales</taxon>
        <taxon>Conexivisphaeraceae</taxon>
        <taxon>Conexivisphaera</taxon>
    </lineage>
</organism>
<name>A0A4P2VEM6_9ARCH</name>
<keyword evidence="7" id="KW-0630">Potassium</keyword>
<dbReference type="GO" id="GO:0016020">
    <property type="term" value="C:membrane"/>
    <property type="evidence" value="ECO:0007669"/>
    <property type="project" value="InterPro"/>
</dbReference>
<keyword evidence="2" id="KW-1003">Cell membrane</keyword>
<evidence type="ECO:0000256" key="3">
    <source>
        <dbReference type="ARBA" id="ARBA00022538"/>
    </source>
</evidence>
<keyword evidence="4" id="KW-0812">Transmembrane</keyword>
<dbReference type="PANTHER" id="PTHR30042">
    <property type="entry name" value="POTASSIUM-TRANSPORTING ATPASE C CHAIN"/>
    <property type="match status" value="1"/>
</dbReference>
<evidence type="ECO:0000313" key="12">
    <source>
        <dbReference type="Proteomes" id="UP000509448"/>
    </source>
</evidence>
<evidence type="ECO:0000256" key="5">
    <source>
        <dbReference type="ARBA" id="ARBA00022741"/>
    </source>
</evidence>
<evidence type="ECO:0000256" key="2">
    <source>
        <dbReference type="ARBA" id="ARBA00022475"/>
    </source>
</evidence>
<dbReference type="InterPro" id="IPR003820">
    <property type="entry name" value="KdpC"/>
</dbReference>
<keyword evidence="10" id="KW-0472">Membrane</keyword>
<dbReference type="Pfam" id="PF02669">
    <property type="entry name" value="KdpC"/>
    <property type="match status" value="2"/>
</dbReference>
<dbReference type="PANTHER" id="PTHR30042:SF2">
    <property type="entry name" value="POTASSIUM-TRANSPORTING ATPASE KDPC SUBUNIT"/>
    <property type="match status" value="1"/>
</dbReference>
<keyword evidence="11" id="KW-0378">Hydrolase</keyword>
<keyword evidence="12" id="KW-1185">Reference proteome</keyword>
<keyword evidence="8" id="KW-1133">Transmembrane helix</keyword>
<evidence type="ECO:0000313" key="11">
    <source>
        <dbReference type="EMBL" id="BBE42591.1"/>
    </source>
</evidence>
<dbReference type="AlphaFoldDB" id="A0A4P2VEM6"/>
<sequence length="139" mass="14654">MVALLMMLVLGVAYPLATWAAGRAIAPWQSSGSLLFVNGTLVGSELVAQNVSAAALFHPMPGTSSGQDPYVPIGYALEQVPRISYATGIPQAELRQLVYSVAAEDSRGISAVLGPGYPLVNVVQLNYELMRLYPGIYGG</sequence>
<gene>
    <name evidence="11" type="ORF">NAS2_1202</name>
</gene>
<evidence type="ECO:0000256" key="8">
    <source>
        <dbReference type="ARBA" id="ARBA00022989"/>
    </source>
</evidence>
<accession>A0A4P2VEM6</accession>
<keyword evidence="1" id="KW-0813">Transport</keyword>
<evidence type="ECO:0000256" key="1">
    <source>
        <dbReference type="ARBA" id="ARBA00022448"/>
    </source>
</evidence>
<keyword evidence="6" id="KW-0067">ATP-binding</keyword>
<evidence type="ECO:0000256" key="10">
    <source>
        <dbReference type="ARBA" id="ARBA00023136"/>
    </source>
</evidence>
<evidence type="ECO:0000256" key="9">
    <source>
        <dbReference type="ARBA" id="ARBA00023065"/>
    </source>
</evidence>